<evidence type="ECO:0000256" key="1">
    <source>
        <dbReference type="SAM" id="MobiDB-lite"/>
    </source>
</evidence>
<gene>
    <name evidence="2" type="ORF">JTE90_028467</name>
</gene>
<protein>
    <submittedName>
        <fullName evidence="2">Uncharacterized protein</fullName>
    </submittedName>
</protein>
<dbReference type="Proteomes" id="UP000827092">
    <property type="component" value="Unassembled WGS sequence"/>
</dbReference>
<organism evidence="2 3">
    <name type="scientific">Oedothorax gibbosus</name>
    <dbReference type="NCBI Taxonomy" id="931172"/>
    <lineage>
        <taxon>Eukaryota</taxon>
        <taxon>Metazoa</taxon>
        <taxon>Ecdysozoa</taxon>
        <taxon>Arthropoda</taxon>
        <taxon>Chelicerata</taxon>
        <taxon>Arachnida</taxon>
        <taxon>Araneae</taxon>
        <taxon>Araneomorphae</taxon>
        <taxon>Entelegynae</taxon>
        <taxon>Araneoidea</taxon>
        <taxon>Linyphiidae</taxon>
        <taxon>Erigoninae</taxon>
        <taxon>Oedothorax</taxon>
    </lineage>
</organism>
<proteinExistence type="predicted"/>
<feature type="compositionally biased region" description="Polar residues" evidence="1">
    <location>
        <begin position="14"/>
        <end position="25"/>
    </location>
</feature>
<dbReference type="EMBL" id="JAFNEN010000090">
    <property type="protein sequence ID" value="KAG8195325.1"/>
    <property type="molecule type" value="Genomic_DNA"/>
</dbReference>
<sequence>MKRRGSSAAPYRAMSSSMSQKTVFQNVPWKRPTVPWIETQEDSSKRGRGGVAGVVDPHICPGVATE</sequence>
<accession>A0AAV6VFA6</accession>
<comment type="caution">
    <text evidence="2">The sequence shown here is derived from an EMBL/GenBank/DDBJ whole genome shotgun (WGS) entry which is preliminary data.</text>
</comment>
<feature type="region of interest" description="Disordered" evidence="1">
    <location>
        <begin position="1"/>
        <end position="66"/>
    </location>
</feature>
<reference evidence="2 3" key="1">
    <citation type="journal article" date="2022" name="Nat. Ecol. Evol.">
        <title>A masculinizing supergene underlies an exaggerated male reproductive morph in a spider.</title>
        <authorList>
            <person name="Hendrickx F."/>
            <person name="De Corte Z."/>
            <person name="Sonet G."/>
            <person name="Van Belleghem S.M."/>
            <person name="Kostlbacher S."/>
            <person name="Vangestel C."/>
        </authorList>
    </citation>
    <scope>NUCLEOTIDE SEQUENCE [LARGE SCALE GENOMIC DNA]</scope>
    <source>
        <strain evidence="2">W744_W776</strain>
    </source>
</reference>
<name>A0AAV6VFA6_9ARAC</name>
<evidence type="ECO:0000313" key="2">
    <source>
        <dbReference type="EMBL" id="KAG8195325.1"/>
    </source>
</evidence>
<dbReference type="AlphaFoldDB" id="A0AAV6VFA6"/>
<keyword evidence="3" id="KW-1185">Reference proteome</keyword>
<evidence type="ECO:0000313" key="3">
    <source>
        <dbReference type="Proteomes" id="UP000827092"/>
    </source>
</evidence>